<evidence type="ECO:0000256" key="1">
    <source>
        <dbReference type="SAM" id="Coils"/>
    </source>
</evidence>
<accession>A0AB34JIK0</accession>
<proteinExistence type="predicted"/>
<organism evidence="4 5">
    <name type="scientific">Prymnesium parvum</name>
    <name type="common">Toxic golden alga</name>
    <dbReference type="NCBI Taxonomy" id="97485"/>
    <lineage>
        <taxon>Eukaryota</taxon>
        <taxon>Haptista</taxon>
        <taxon>Haptophyta</taxon>
        <taxon>Prymnesiophyceae</taxon>
        <taxon>Prymnesiales</taxon>
        <taxon>Prymnesiaceae</taxon>
        <taxon>Prymnesium</taxon>
    </lineage>
</organism>
<name>A0AB34JIK0_PRYPA</name>
<comment type="caution">
    <text evidence="4">The sequence shown here is derived from an EMBL/GenBank/DDBJ whole genome shotgun (WGS) entry which is preliminary data.</text>
</comment>
<feature type="region of interest" description="Disordered" evidence="2">
    <location>
        <begin position="77"/>
        <end position="107"/>
    </location>
</feature>
<sequence length="203" mass="21463">MGQDDKTAAQQALAAWQAVSVAGGASRLWPNDSEALLFPAIMQLLSLCAILGLASAFTPPATLQPVSRLAVSTSGAVMGAKKPSPTKPTVSPKAKPLSPGSNYPATKNIQTQSSGFGTFVQKFQLASGKSKYGVPVFLPNGNVNPAYLKAEREEMLKAKKQNMSSAEKKRKGLIAAKSFELADYIRKKIGEVGSGPDYYKSGR</sequence>
<evidence type="ECO:0000313" key="5">
    <source>
        <dbReference type="Proteomes" id="UP001515480"/>
    </source>
</evidence>
<protein>
    <submittedName>
        <fullName evidence="4">Uncharacterized protein</fullName>
    </submittedName>
</protein>
<dbReference type="EMBL" id="JBGBPQ010000008">
    <property type="protein sequence ID" value="KAL1520597.1"/>
    <property type="molecule type" value="Genomic_DNA"/>
</dbReference>
<feature type="transmembrane region" description="Helical" evidence="3">
    <location>
        <begin position="36"/>
        <end position="58"/>
    </location>
</feature>
<keyword evidence="5" id="KW-1185">Reference proteome</keyword>
<evidence type="ECO:0000256" key="3">
    <source>
        <dbReference type="SAM" id="Phobius"/>
    </source>
</evidence>
<gene>
    <name evidence="4" type="ORF">AB1Y20_022173</name>
</gene>
<keyword evidence="1" id="KW-0175">Coiled coil</keyword>
<feature type="compositionally biased region" description="Low complexity" evidence="2">
    <location>
        <begin position="80"/>
        <end position="96"/>
    </location>
</feature>
<keyword evidence="3" id="KW-0812">Transmembrane</keyword>
<feature type="coiled-coil region" evidence="1">
    <location>
        <begin position="149"/>
        <end position="176"/>
    </location>
</feature>
<dbReference type="AlphaFoldDB" id="A0AB34JIK0"/>
<keyword evidence="3" id="KW-1133">Transmembrane helix</keyword>
<evidence type="ECO:0000256" key="2">
    <source>
        <dbReference type="SAM" id="MobiDB-lite"/>
    </source>
</evidence>
<evidence type="ECO:0000313" key="4">
    <source>
        <dbReference type="EMBL" id="KAL1520597.1"/>
    </source>
</evidence>
<keyword evidence="3" id="KW-0472">Membrane</keyword>
<reference evidence="4 5" key="1">
    <citation type="journal article" date="2024" name="Science">
        <title>Giant polyketide synthase enzymes in the biosynthesis of giant marine polyether toxins.</title>
        <authorList>
            <person name="Fallon T.R."/>
            <person name="Shende V.V."/>
            <person name="Wierzbicki I.H."/>
            <person name="Pendleton A.L."/>
            <person name="Watervoot N.F."/>
            <person name="Auber R.P."/>
            <person name="Gonzalez D.J."/>
            <person name="Wisecaver J.H."/>
            <person name="Moore B.S."/>
        </authorList>
    </citation>
    <scope>NUCLEOTIDE SEQUENCE [LARGE SCALE GENOMIC DNA]</scope>
    <source>
        <strain evidence="4 5">12B1</strain>
    </source>
</reference>
<dbReference type="Proteomes" id="UP001515480">
    <property type="component" value="Unassembled WGS sequence"/>
</dbReference>